<gene>
    <name evidence="19" type="ORF">X975_15759</name>
</gene>
<dbReference type="FunFam" id="2.60.40.1910:FF:000006">
    <property type="entry name" value="Aminopeptidase"/>
    <property type="match status" value="1"/>
</dbReference>
<evidence type="ECO:0000259" key="17">
    <source>
        <dbReference type="Pfam" id="PF11838"/>
    </source>
</evidence>
<feature type="domain" description="Aminopeptidase N-like N-terminal" evidence="18">
    <location>
        <begin position="570"/>
        <end position="682"/>
    </location>
</feature>
<keyword evidence="14" id="KW-1015">Disulfide bond</keyword>
<evidence type="ECO:0000313" key="19">
    <source>
        <dbReference type="EMBL" id="KFM69000.1"/>
    </source>
</evidence>
<dbReference type="AlphaFoldDB" id="A0A087TV61"/>
<dbReference type="SUPFAM" id="SSF55486">
    <property type="entry name" value="Metalloproteases ('zincins'), catalytic domain"/>
    <property type="match status" value="1"/>
</dbReference>
<dbReference type="InterPro" id="IPR045357">
    <property type="entry name" value="Aminopeptidase_N-like_N"/>
</dbReference>
<feature type="non-terminal residue" evidence="19">
    <location>
        <position position="685"/>
    </location>
</feature>
<accession>A0A087TV61</accession>
<evidence type="ECO:0000256" key="10">
    <source>
        <dbReference type="ARBA" id="ARBA00022833"/>
    </source>
</evidence>
<dbReference type="Proteomes" id="UP000054359">
    <property type="component" value="Unassembled WGS sequence"/>
</dbReference>
<dbReference type="Gene3D" id="1.25.50.20">
    <property type="match status" value="1"/>
</dbReference>
<dbReference type="PANTHER" id="PTHR11533">
    <property type="entry name" value="PROTEASE M1 ZINC METALLOPROTEASE"/>
    <property type="match status" value="1"/>
</dbReference>
<evidence type="ECO:0000256" key="11">
    <source>
        <dbReference type="ARBA" id="ARBA00022989"/>
    </source>
</evidence>
<keyword evidence="9" id="KW-0378">Hydrolase</keyword>
<dbReference type="EMBL" id="KK116879">
    <property type="protein sequence ID" value="KFM69000.1"/>
    <property type="molecule type" value="Genomic_DNA"/>
</dbReference>
<dbReference type="Gene3D" id="2.60.40.1730">
    <property type="entry name" value="tricorn interacting facor f3 domain"/>
    <property type="match status" value="1"/>
</dbReference>
<evidence type="ECO:0000313" key="20">
    <source>
        <dbReference type="Proteomes" id="UP000054359"/>
    </source>
</evidence>
<keyword evidence="7" id="KW-0812">Transmembrane</keyword>
<dbReference type="Gene3D" id="2.60.40.1910">
    <property type="match status" value="1"/>
</dbReference>
<dbReference type="Pfam" id="PF11838">
    <property type="entry name" value="ERAP1_C"/>
    <property type="match status" value="1"/>
</dbReference>
<dbReference type="GO" id="GO:0008270">
    <property type="term" value="F:zinc ion binding"/>
    <property type="evidence" value="ECO:0007669"/>
    <property type="project" value="InterPro"/>
</dbReference>
<feature type="domain" description="Peptidase M1 membrane alanine aminopeptidase" evidence="16">
    <location>
        <begin position="1"/>
        <end position="137"/>
    </location>
</feature>
<evidence type="ECO:0000256" key="6">
    <source>
        <dbReference type="ARBA" id="ARBA00022670"/>
    </source>
</evidence>
<dbReference type="OMA" id="YDEEMWE"/>
<keyword evidence="6" id="KW-0645">Protease</keyword>
<dbReference type="FunFam" id="1.25.50.20:FF:000001">
    <property type="entry name" value="Aminopeptidase"/>
    <property type="match status" value="1"/>
</dbReference>
<sequence>MEWWDDLWLNEGFASYVEYKGVNEQHPEWDVLSQFVTEDVQPVMDLDSTMSSHPIVQPVTHPDEITEIFDDISYGKGASVLRMLEFFVGKDNFRRGISRFLKKYQFRNAQTADLWQELSNECGYQGNHTIASIMKTWTEQMGFPYIDIRRSAENSSVFVAKQNRFVKNEALYRKKMNSSKEYTWSIPLSYVTENGQTDIVWIFDEKEAEFTVPVIHNEWVKFNVNQTGYYLVNYEENDWNKLTELLMSSHESLSPSDRSNLLFDTFLLAEAGHIQFDVFLSMTKYLKNETHLIPWETAYASFVYLCQLLEFTDVNFLLKSYVKDLTDSLYKTLGWKTTENHLDNLLRTTIIGLACHSGNQNCLADASQLFQNWTQGQEIPSNLRSLVYHYGMAEIGREEHWNYMWNKFLIEESPPERKTLLYGLAHVRVPYLIHRYLEYAMDDTKIRRQDFFAVLSYIAGNPVGRPFVWNFIKEKWPVLVEKFTLNDRYLGLAVKKVCSYFTSDLELQEMKAFFAKYPDAGAGKRKRLQALENVQNNIKWLKTYKQRVKSWLEVEGTAHWYYYRLPSHIKPEHYEILLYPMLEANTFNGTVTITVNVQKPTDCFLVHVVDLNVTRSEVRFALDDSLLMLEDIFPYEENNYLVLKVSDKVPPGRYKLFFQFEGPLTLSLKGLYKSSYVDPDSKERK</sequence>
<dbReference type="InterPro" id="IPR027268">
    <property type="entry name" value="Peptidase_M4/M1_CTD_sf"/>
</dbReference>
<dbReference type="Pfam" id="PF01433">
    <property type="entry name" value="Peptidase_M1"/>
    <property type="match status" value="1"/>
</dbReference>
<dbReference type="PANTHER" id="PTHR11533:SF276">
    <property type="entry name" value="GLUTAMYL AMINOPEPTIDASE"/>
    <property type="match status" value="1"/>
</dbReference>
<evidence type="ECO:0000259" key="18">
    <source>
        <dbReference type="Pfam" id="PF17900"/>
    </source>
</evidence>
<evidence type="ECO:0000259" key="16">
    <source>
        <dbReference type="Pfam" id="PF01433"/>
    </source>
</evidence>
<dbReference type="InterPro" id="IPR050344">
    <property type="entry name" value="Peptidase_M1_aminopeptidases"/>
</dbReference>
<keyword evidence="11" id="KW-1133">Transmembrane helix</keyword>
<dbReference type="SUPFAM" id="SSF63737">
    <property type="entry name" value="Leukotriene A4 hydrolase N-terminal domain"/>
    <property type="match status" value="1"/>
</dbReference>
<evidence type="ECO:0000256" key="2">
    <source>
        <dbReference type="ARBA" id="ARBA00004401"/>
    </source>
</evidence>
<evidence type="ECO:0000256" key="5">
    <source>
        <dbReference type="ARBA" id="ARBA00022475"/>
    </source>
</evidence>
<feature type="domain" description="ERAP1-like C-terminal" evidence="17">
    <location>
        <begin position="219"/>
        <end position="535"/>
    </location>
</feature>
<dbReference type="GO" id="GO:0005737">
    <property type="term" value="C:cytoplasm"/>
    <property type="evidence" value="ECO:0007669"/>
    <property type="project" value="TreeGrafter"/>
</dbReference>
<comment type="cofactor">
    <cofactor evidence="1">
        <name>Zn(2+)</name>
        <dbReference type="ChEBI" id="CHEBI:29105"/>
    </cofactor>
</comment>
<dbReference type="GO" id="GO:0070006">
    <property type="term" value="F:metalloaminopeptidase activity"/>
    <property type="evidence" value="ECO:0007669"/>
    <property type="project" value="TreeGrafter"/>
</dbReference>
<dbReference type="InterPro" id="IPR042097">
    <property type="entry name" value="Aminopeptidase_N-like_N_sf"/>
</dbReference>
<keyword evidence="20" id="KW-1185">Reference proteome</keyword>
<keyword evidence="8" id="KW-0479">Metal-binding</keyword>
<keyword evidence="10" id="KW-0862">Zinc</keyword>
<evidence type="ECO:0000256" key="15">
    <source>
        <dbReference type="ARBA" id="ARBA00023180"/>
    </source>
</evidence>
<dbReference type="GO" id="GO:0042277">
    <property type="term" value="F:peptide binding"/>
    <property type="evidence" value="ECO:0007669"/>
    <property type="project" value="TreeGrafter"/>
</dbReference>
<proteinExistence type="inferred from homology"/>
<dbReference type="OrthoDB" id="6429501at2759"/>
<evidence type="ECO:0000256" key="7">
    <source>
        <dbReference type="ARBA" id="ARBA00022692"/>
    </source>
</evidence>
<protein>
    <submittedName>
        <fullName evidence="19">Glutamyl aminopeptidase</fullName>
    </submittedName>
</protein>
<evidence type="ECO:0000256" key="13">
    <source>
        <dbReference type="ARBA" id="ARBA00023136"/>
    </source>
</evidence>
<dbReference type="Pfam" id="PF17900">
    <property type="entry name" value="Peptidase_M1_N"/>
    <property type="match status" value="1"/>
</dbReference>
<keyword evidence="15" id="KW-0325">Glycoprotein</keyword>
<dbReference type="InterPro" id="IPR024571">
    <property type="entry name" value="ERAP1-like_C_dom"/>
</dbReference>
<evidence type="ECO:0000256" key="1">
    <source>
        <dbReference type="ARBA" id="ARBA00001947"/>
    </source>
</evidence>
<evidence type="ECO:0000256" key="3">
    <source>
        <dbReference type="ARBA" id="ARBA00010136"/>
    </source>
</evidence>
<dbReference type="GO" id="GO:0043171">
    <property type="term" value="P:peptide catabolic process"/>
    <property type="evidence" value="ECO:0007669"/>
    <property type="project" value="TreeGrafter"/>
</dbReference>
<evidence type="ECO:0000256" key="9">
    <source>
        <dbReference type="ARBA" id="ARBA00022801"/>
    </source>
</evidence>
<keyword evidence="4 19" id="KW-0031">Aminopeptidase</keyword>
<keyword evidence="12" id="KW-0482">Metalloprotease</keyword>
<comment type="subcellular location">
    <subcellularLocation>
        <location evidence="2">Cell membrane</location>
        <topology evidence="2">Single-pass type II membrane protein</topology>
    </subcellularLocation>
</comment>
<evidence type="ECO:0000256" key="14">
    <source>
        <dbReference type="ARBA" id="ARBA00023157"/>
    </source>
</evidence>
<dbReference type="STRING" id="407821.A0A087TV61"/>
<keyword evidence="5" id="KW-1003">Cell membrane</keyword>
<keyword evidence="13" id="KW-0472">Membrane</keyword>
<evidence type="ECO:0000256" key="4">
    <source>
        <dbReference type="ARBA" id="ARBA00022438"/>
    </source>
</evidence>
<organism evidence="19 20">
    <name type="scientific">Stegodyphus mimosarum</name>
    <name type="common">African social velvet spider</name>
    <dbReference type="NCBI Taxonomy" id="407821"/>
    <lineage>
        <taxon>Eukaryota</taxon>
        <taxon>Metazoa</taxon>
        <taxon>Ecdysozoa</taxon>
        <taxon>Arthropoda</taxon>
        <taxon>Chelicerata</taxon>
        <taxon>Arachnida</taxon>
        <taxon>Araneae</taxon>
        <taxon>Araneomorphae</taxon>
        <taxon>Entelegynae</taxon>
        <taxon>Eresoidea</taxon>
        <taxon>Eresidae</taxon>
        <taxon>Stegodyphus</taxon>
    </lineage>
</organism>
<name>A0A087TV61_STEMI</name>
<comment type="similarity">
    <text evidence="3">Belongs to the peptidase M1 family.</text>
</comment>
<reference evidence="19 20" key="1">
    <citation type="submission" date="2013-11" db="EMBL/GenBank/DDBJ databases">
        <title>Genome sequencing of Stegodyphus mimosarum.</title>
        <authorList>
            <person name="Bechsgaard J."/>
        </authorList>
    </citation>
    <scope>NUCLEOTIDE SEQUENCE [LARGE SCALE GENOMIC DNA]</scope>
</reference>
<dbReference type="InterPro" id="IPR014782">
    <property type="entry name" value="Peptidase_M1_dom"/>
</dbReference>
<dbReference type="GO" id="GO:0005615">
    <property type="term" value="C:extracellular space"/>
    <property type="evidence" value="ECO:0007669"/>
    <property type="project" value="TreeGrafter"/>
</dbReference>
<dbReference type="GO" id="GO:0006508">
    <property type="term" value="P:proteolysis"/>
    <property type="evidence" value="ECO:0007669"/>
    <property type="project" value="UniProtKB-KW"/>
</dbReference>
<evidence type="ECO:0000256" key="8">
    <source>
        <dbReference type="ARBA" id="ARBA00022723"/>
    </source>
</evidence>
<evidence type="ECO:0000256" key="12">
    <source>
        <dbReference type="ARBA" id="ARBA00023049"/>
    </source>
</evidence>
<dbReference type="Gene3D" id="1.10.390.10">
    <property type="entry name" value="Neutral Protease Domain 2"/>
    <property type="match status" value="1"/>
</dbReference>
<dbReference type="GO" id="GO:0005886">
    <property type="term" value="C:plasma membrane"/>
    <property type="evidence" value="ECO:0007669"/>
    <property type="project" value="UniProtKB-SubCell"/>
</dbReference>